<gene>
    <name evidence="5" type="ORF">Ae201684_014362</name>
</gene>
<evidence type="ECO:0000259" key="4">
    <source>
        <dbReference type="PROSITE" id="PS50222"/>
    </source>
</evidence>
<feature type="region of interest" description="Disordered" evidence="3">
    <location>
        <begin position="143"/>
        <end position="260"/>
    </location>
</feature>
<feature type="coiled-coil region" evidence="2">
    <location>
        <begin position="376"/>
        <end position="493"/>
    </location>
</feature>
<feature type="compositionally biased region" description="Basic and acidic residues" evidence="3">
    <location>
        <begin position="197"/>
        <end position="214"/>
    </location>
</feature>
<dbReference type="PROSITE" id="PS00018">
    <property type="entry name" value="EF_HAND_1"/>
    <property type="match status" value="1"/>
</dbReference>
<keyword evidence="6" id="KW-1185">Reference proteome</keyword>
<evidence type="ECO:0000256" key="1">
    <source>
        <dbReference type="ARBA" id="ARBA00022837"/>
    </source>
</evidence>
<dbReference type="Gene3D" id="1.10.238.10">
    <property type="entry name" value="EF-hand"/>
    <property type="match status" value="1"/>
</dbReference>
<evidence type="ECO:0000313" key="5">
    <source>
        <dbReference type="EMBL" id="KAF0727532.1"/>
    </source>
</evidence>
<dbReference type="SMART" id="SM00054">
    <property type="entry name" value="EFh"/>
    <property type="match status" value="2"/>
</dbReference>
<feature type="coiled-coil region" evidence="2">
    <location>
        <begin position="284"/>
        <end position="311"/>
    </location>
</feature>
<dbReference type="Gene3D" id="2.30.30.140">
    <property type="match status" value="2"/>
</dbReference>
<name>A0A6G0WJU1_9STRA</name>
<dbReference type="VEuPathDB" id="FungiDB:AeMF1_014107"/>
<evidence type="ECO:0000313" key="6">
    <source>
        <dbReference type="Proteomes" id="UP000481153"/>
    </source>
</evidence>
<comment type="caution">
    <text evidence="5">The sequence shown here is derived from an EMBL/GenBank/DDBJ whole genome shotgun (WGS) entry which is preliminary data.</text>
</comment>
<keyword evidence="2" id="KW-0175">Coiled coil</keyword>
<dbReference type="GO" id="GO:0005509">
    <property type="term" value="F:calcium ion binding"/>
    <property type="evidence" value="ECO:0007669"/>
    <property type="project" value="InterPro"/>
</dbReference>
<reference evidence="5 6" key="1">
    <citation type="submission" date="2019-07" db="EMBL/GenBank/DDBJ databases">
        <title>Genomics analysis of Aphanomyces spp. identifies a new class of oomycete effector associated with host adaptation.</title>
        <authorList>
            <person name="Gaulin E."/>
        </authorList>
    </citation>
    <scope>NUCLEOTIDE SEQUENCE [LARGE SCALE GENOMIC DNA]</scope>
    <source>
        <strain evidence="5 6">ATCC 201684</strain>
    </source>
</reference>
<organism evidence="5 6">
    <name type="scientific">Aphanomyces euteiches</name>
    <dbReference type="NCBI Taxonomy" id="100861"/>
    <lineage>
        <taxon>Eukaryota</taxon>
        <taxon>Sar</taxon>
        <taxon>Stramenopiles</taxon>
        <taxon>Oomycota</taxon>
        <taxon>Saprolegniomycetes</taxon>
        <taxon>Saprolegniales</taxon>
        <taxon>Verrucalvaceae</taxon>
        <taxon>Aphanomyces</taxon>
    </lineage>
</organism>
<dbReference type="PROSITE" id="PS50222">
    <property type="entry name" value="EF_HAND_2"/>
    <property type="match status" value="2"/>
</dbReference>
<protein>
    <recommendedName>
        <fullName evidence="4">EF-hand domain-containing protein</fullName>
    </recommendedName>
</protein>
<dbReference type="SUPFAM" id="SSF63748">
    <property type="entry name" value="Tudor/PWWP/MBT"/>
    <property type="match status" value="2"/>
</dbReference>
<dbReference type="AlphaFoldDB" id="A0A6G0WJU1"/>
<dbReference type="InterPro" id="IPR002048">
    <property type="entry name" value="EF_hand_dom"/>
</dbReference>
<sequence>MAGRSTGQDAVGWRVQVHWTSEDAWFDGVVTEFSPDEGYYICYDDGDEQWQPLADVDSIRFISNTIAASVEARVAIIPPSHKEINEQNGQAAVGWRVRVFWPDDDKWYDGVIQAYSEENGYFICYDDGEERWQVQHNKSVMEFVSREDAEGRNNSTATESPSKNDYGDDDFEDHEDTEENAHAGQVNINLDEAISEQTERKMSPSPVEDTKDFQVDATVPTALKIDPNDEETTSNDASTLVDKAKRSTTKKSTSSRNASKRVCNYIPPTSTVAKQKRIAFFHDKETLLEMKKALEAKRATLTEELKSLTLKVTLEEHTAKILKQTIMDLSAKLTVAQLKHSKPTRTKKPSTDEMILEMTVKNRHEAQENIKLKVMRDEAKKRVETLHKQIAAATFEWTSLPEQFRLTLPDMQAQITQLMQQKATLEAERSNQTATESSSETSSKVAQLKSQLAASDSKIWELKAERHHWKSLLEQERAKIEHLTARSEALQFQIARFRSSKALLRAAFDRCDTDKSGALTVDETIQVLLMLASPEQTLSEAGIRSFFGRTDTNNDQRIEFGEFCQAFDRLIAS</sequence>
<dbReference type="Pfam" id="PF13499">
    <property type="entry name" value="EF-hand_7"/>
    <property type="match status" value="1"/>
</dbReference>
<keyword evidence="1" id="KW-0106">Calcium</keyword>
<feature type="domain" description="EF-hand" evidence="4">
    <location>
        <begin position="499"/>
        <end position="534"/>
    </location>
</feature>
<dbReference type="InterPro" id="IPR011992">
    <property type="entry name" value="EF-hand-dom_pair"/>
</dbReference>
<dbReference type="CDD" id="cd20404">
    <property type="entry name" value="Tudor_Agenet_AtEML-like"/>
    <property type="match status" value="2"/>
</dbReference>
<evidence type="ECO:0000256" key="2">
    <source>
        <dbReference type="SAM" id="Coils"/>
    </source>
</evidence>
<evidence type="ECO:0000256" key="3">
    <source>
        <dbReference type="SAM" id="MobiDB-lite"/>
    </source>
</evidence>
<feature type="compositionally biased region" description="Low complexity" evidence="3">
    <location>
        <begin position="250"/>
        <end position="260"/>
    </location>
</feature>
<feature type="compositionally biased region" description="Polar residues" evidence="3">
    <location>
        <begin position="152"/>
        <end position="163"/>
    </location>
</feature>
<feature type="domain" description="EF-hand" evidence="4">
    <location>
        <begin position="538"/>
        <end position="573"/>
    </location>
</feature>
<dbReference type="Proteomes" id="UP000481153">
    <property type="component" value="Unassembled WGS sequence"/>
</dbReference>
<dbReference type="SMART" id="SM00333">
    <property type="entry name" value="TUDOR"/>
    <property type="match status" value="2"/>
</dbReference>
<proteinExistence type="predicted"/>
<dbReference type="EMBL" id="VJMJ01000193">
    <property type="protein sequence ID" value="KAF0727532.1"/>
    <property type="molecule type" value="Genomic_DNA"/>
</dbReference>
<dbReference type="InterPro" id="IPR018247">
    <property type="entry name" value="EF_Hand_1_Ca_BS"/>
</dbReference>
<feature type="compositionally biased region" description="Acidic residues" evidence="3">
    <location>
        <begin position="167"/>
        <end position="178"/>
    </location>
</feature>
<accession>A0A6G0WJU1</accession>
<dbReference type="SUPFAM" id="SSF47473">
    <property type="entry name" value="EF-hand"/>
    <property type="match status" value="1"/>
</dbReference>
<dbReference type="InterPro" id="IPR002999">
    <property type="entry name" value="Tudor"/>
</dbReference>
<dbReference type="CDD" id="cd00051">
    <property type="entry name" value="EFh"/>
    <property type="match status" value="1"/>
</dbReference>